<keyword evidence="2" id="KW-1185">Reference proteome</keyword>
<evidence type="ECO:0000313" key="1">
    <source>
        <dbReference type="EMBL" id="GGO68844.1"/>
    </source>
</evidence>
<dbReference type="Proteomes" id="UP000646523">
    <property type="component" value="Unassembled WGS sequence"/>
</dbReference>
<comment type="caution">
    <text evidence="1">The sequence shown here is derived from an EMBL/GenBank/DDBJ whole genome shotgun (WGS) entry which is preliminary data.</text>
</comment>
<dbReference type="EMBL" id="BMNH01000006">
    <property type="protein sequence ID" value="GGO68844.1"/>
    <property type="molecule type" value="Genomic_DNA"/>
</dbReference>
<gene>
    <name evidence="1" type="ORF">GCM10012289_28570</name>
</gene>
<proteinExistence type="predicted"/>
<reference evidence="1" key="2">
    <citation type="submission" date="2020-09" db="EMBL/GenBank/DDBJ databases">
        <authorList>
            <person name="Sun Q."/>
            <person name="Zhou Y."/>
        </authorList>
    </citation>
    <scope>NUCLEOTIDE SEQUENCE</scope>
    <source>
        <strain evidence="1">CGMCC 4.7368</strain>
    </source>
</reference>
<name>A0A918DJ24_9ACTN</name>
<dbReference type="AlphaFoldDB" id="A0A918DJ24"/>
<evidence type="ECO:0000313" key="2">
    <source>
        <dbReference type="Proteomes" id="UP000646523"/>
    </source>
</evidence>
<reference evidence="1" key="1">
    <citation type="journal article" date="2014" name="Int. J. Syst. Evol. Microbiol.">
        <title>Complete genome sequence of Corynebacterium casei LMG S-19264T (=DSM 44701T), isolated from a smear-ripened cheese.</title>
        <authorList>
            <consortium name="US DOE Joint Genome Institute (JGI-PGF)"/>
            <person name="Walter F."/>
            <person name="Albersmeier A."/>
            <person name="Kalinowski J."/>
            <person name="Ruckert C."/>
        </authorList>
    </citation>
    <scope>NUCLEOTIDE SEQUENCE</scope>
    <source>
        <strain evidence="1">CGMCC 4.7368</strain>
    </source>
</reference>
<protein>
    <submittedName>
        <fullName evidence="1">Uncharacterized protein</fullName>
    </submittedName>
</protein>
<organism evidence="1 2">
    <name type="scientific">Nonomuraea cavernae</name>
    <dbReference type="NCBI Taxonomy" id="2045107"/>
    <lineage>
        <taxon>Bacteria</taxon>
        <taxon>Bacillati</taxon>
        <taxon>Actinomycetota</taxon>
        <taxon>Actinomycetes</taxon>
        <taxon>Streptosporangiales</taxon>
        <taxon>Streptosporangiaceae</taxon>
        <taxon>Nonomuraea</taxon>
    </lineage>
</organism>
<sequence length="95" mass="10920">MSGIGGYGARVDIAKASADEWRKHVRVRGSVEQDREALARLIEYDGDPFEIELYEHASDPRVRLIDRAVRSRVGQYSRHLRRLEERAKRTRDAGA</sequence>
<accession>A0A918DJ24</accession>